<keyword evidence="3" id="KW-0326">Glycosidase</keyword>
<evidence type="ECO:0000313" key="4">
    <source>
        <dbReference type="Proteomes" id="UP000683360"/>
    </source>
</evidence>
<dbReference type="PROSITE" id="PS51257">
    <property type="entry name" value="PROKAR_LIPOPROTEIN"/>
    <property type="match status" value="1"/>
</dbReference>
<sequence>MGAANKNSKFQQFCTGNTCSFTLVVIIAAVIALSCVIIFTDKDLREKRQYDPSDLEWWKKTIVYQIYPRSFKDSGSDGIGDIKGITSKLDYLVYLGVGAIWISPFYKSPMRDFGYDVANYTEIDPMFGSMVDFDELMNETKKRDIKVILDFVPNHTSNESKWFIESRKMNPEYKDYYVWADGKRKGKTYEPPNNWNALKFWLDKGVAGFRVDAFKMAFEVKNISLDEDLPKLKQGEKSVFTDEQNHSYTTNLPEIYGVISDWRKMFEKYKEKDGVSRFMTTESYGLSSQMVNKYYEAGSLPFNFDLIMKVNKSCDGLCFKTIVEGALESLPSDAWPNFVMGNHDRPRVADRMGTDMIDVMNMLLLTLPGTPTCYYGDELGMKDVYYTFDETQDPYGRNYGPDGYTRFSRDPERSPMLWDTTSKAGFTTGTPWLHVNPMHSRINVKVERHTNRNTHLKVYKKVSEIRKLPSFQNPDIQFAYTDDNFLSYIRTAEGRPKYLVILNVDTASKIGSTADFSKEPVSSTRGEVVAMTGTVDLAFGSVIDLTTQIKLQRGQGLVVKVHH</sequence>
<reference evidence="3" key="1">
    <citation type="submission" date="2021-03" db="EMBL/GenBank/DDBJ databases">
        <authorList>
            <person name="Bekaert M."/>
        </authorList>
    </citation>
    <scope>NUCLEOTIDE SEQUENCE</scope>
</reference>
<dbReference type="GO" id="GO:0004558">
    <property type="term" value="F:alpha-1,4-glucosidase activity"/>
    <property type="evidence" value="ECO:0007669"/>
    <property type="project" value="UniProtKB-EC"/>
</dbReference>
<dbReference type="PANTHER" id="PTHR10357:SF179">
    <property type="entry name" value="NEUTRAL AND BASIC AMINO ACID TRANSPORT PROTEIN RBAT"/>
    <property type="match status" value="1"/>
</dbReference>
<dbReference type="GO" id="GO:0005975">
    <property type="term" value="P:carbohydrate metabolic process"/>
    <property type="evidence" value="ECO:0007669"/>
    <property type="project" value="InterPro"/>
</dbReference>
<protein>
    <submittedName>
        <fullName evidence="3">MalZ</fullName>
        <ecNumber evidence="3">3.2.1.20</ecNumber>
    </submittedName>
</protein>
<dbReference type="OrthoDB" id="1740265at2759"/>
<dbReference type="Gene3D" id="2.60.40.1180">
    <property type="entry name" value="Golgi alpha-mannosidase II"/>
    <property type="match status" value="1"/>
</dbReference>
<dbReference type="InterPro" id="IPR045857">
    <property type="entry name" value="O16G_dom_2"/>
</dbReference>
<feature type="transmembrane region" description="Helical" evidence="1">
    <location>
        <begin position="20"/>
        <end position="39"/>
    </location>
</feature>
<evidence type="ECO:0000259" key="2">
    <source>
        <dbReference type="SMART" id="SM00642"/>
    </source>
</evidence>
<keyword evidence="1" id="KW-0472">Membrane</keyword>
<evidence type="ECO:0000313" key="3">
    <source>
        <dbReference type="EMBL" id="CAG2242978.1"/>
    </source>
</evidence>
<dbReference type="EC" id="3.2.1.20" evidence="3"/>
<feature type="domain" description="Glycosyl hydrolase family 13 catalytic" evidence="2">
    <location>
        <begin position="65"/>
        <end position="413"/>
    </location>
</feature>
<dbReference type="PANTHER" id="PTHR10357">
    <property type="entry name" value="ALPHA-AMYLASE FAMILY MEMBER"/>
    <property type="match status" value="1"/>
</dbReference>
<dbReference type="SUPFAM" id="SSF51445">
    <property type="entry name" value="(Trans)glycosidases"/>
    <property type="match status" value="1"/>
</dbReference>
<evidence type="ECO:0000256" key="1">
    <source>
        <dbReference type="SAM" id="Phobius"/>
    </source>
</evidence>
<comment type="caution">
    <text evidence="3">The sequence shown here is derived from an EMBL/GenBank/DDBJ whole genome shotgun (WGS) entry which is preliminary data.</text>
</comment>
<dbReference type="Gene3D" id="3.90.400.10">
    <property type="entry name" value="Oligo-1,6-glucosidase, Domain 2"/>
    <property type="match status" value="1"/>
</dbReference>
<dbReference type="InterPro" id="IPR013780">
    <property type="entry name" value="Glyco_hydro_b"/>
</dbReference>
<keyword evidence="4" id="KW-1185">Reference proteome</keyword>
<dbReference type="AlphaFoldDB" id="A0A8S3UL45"/>
<dbReference type="InterPro" id="IPR017853">
    <property type="entry name" value="GH"/>
</dbReference>
<proteinExistence type="predicted"/>
<keyword evidence="1" id="KW-1133">Transmembrane helix</keyword>
<dbReference type="Gene3D" id="3.20.20.80">
    <property type="entry name" value="Glycosidases"/>
    <property type="match status" value="2"/>
</dbReference>
<dbReference type="Proteomes" id="UP000683360">
    <property type="component" value="Unassembled WGS sequence"/>
</dbReference>
<keyword evidence="3" id="KW-0378">Hydrolase</keyword>
<dbReference type="InterPro" id="IPR006047">
    <property type="entry name" value="GH13_cat_dom"/>
</dbReference>
<dbReference type="Pfam" id="PF00128">
    <property type="entry name" value="Alpha-amylase"/>
    <property type="match status" value="2"/>
</dbReference>
<keyword evidence="1" id="KW-0812">Transmembrane</keyword>
<dbReference type="EMBL" id="CAJPWZ010002689">
    <property type="protein sequence ID" value="CAG2242978.1"/>
    <property type="molecule type" value="Genomic_DNA"/>
</dbReference>
<gene>
    <name evidence="3" type="ORF">MEDL_55119</name>
</gene>
<accession>A0A8S3UL45</accession>
<organism evidence="3 4">
    <name type="scientific">Mytilus edulis</name>
    <name type="common">Blue mussel</name>
    <dbReference type="NCBI Taxonomy" id="6550"/>
    <lineage>
        <taxon>Eukaryota</taxon>
        <taxon>Metazoa</taxon>
        <taxon>Spiralia</taxon>
        <taxon>Lophotrochozoa</taxon>
        <taxon>Mollusca</taxon>
        <taxon>Bivalvia</taxon>
        <taxon>Autobranchia</taxon>
        <taxon>Pteriomorphia</taxon>
        <taxon>Mytilida</taxon>
        <taxon>Mytiloidea</taxon>
        <taxon>Mytilidae</taxon>
        <taxon>Mytilinae</taxon>
        <taxon>Mytilus</taxon>
    </lineage>
</organism>
<name>A0A8S3UL45_MYTED</name>
<dbReference type="SMART" id="SM00642">
    <property type="entry name" value="Aamy"/>
    <property type="match status" value="1"/>
</dbReference>